<organism evidence="2 3">
    <name type="scientific">Nesidiocoris tenuis</name>
    <dbReference type="NCBI Taxonomy" id="355587"/>
    <lineage>
        <taxon>Eukaryota</taxon>
        <taxon>Metazoa</taxon>
        <taxon>Ecdysozoa</taxon>
        <taxon>Arthropoda</taxon>
        <taxon>Hexapoda</taxon>
        <taxon>Insecta</taxon>
        <taxon>Pterygota</taxon>
        <taxon>Neoptera</taxon>
        <taxon>Paraneoptera</taxon>
        <taxon>Hemiptera</taxon>
        <taxon>Heteroptera</taxon>
        <taxon>Panheteroptera</taxon>
        <taxon>Cimicomorpha</taxon>
        <taxon>Miridae</taxon>
        <taxon>Dicyphina</taxon>
        <taxon>Nesidiocoris</taxon>
    </lineage>
</organism>
<protein>
    <submittedName>
        <fullName evidence="2">Uncharacterized protein</fullName>
    </submittedName>
</protein>
<keyword evidence="3" id="KW-1185">Reference proteome</keyword>
<feature type="compositionally biased region" description="Acidic residues" evidence="1">
    <location>
        <begin position="61"/>
        <end position="78"/>
    </location>
</feature>
<feature type="region of interest" description="Disordered" evidence="1">
    <location>
        <begin position="1"/>
        <end position="87"/>
    </location>
</feature>
<evidence type="ECO:0000256" key="1">
    <source>
        <dbReference type="SAM" id="MobiDB-lite"/>
    </source>
</evidence>
<proteinExistence type="predicted"/>
<dbReference type="Proteomes" id="UP000479000">
    <property type="component" value="Unassembled WGS sequence"/>
</dbReference>
<accession>A0A6H5G6R9</accession>
<dbReference type="EMBL" id="CADCXU010006686">
    <property type="protein sequence ID" value="CAA9998222.1"/>
    <property type="molecule type" value="Genomic_DNA"/>
</dbReference>
<dbReference type="AlphaFoldDB" id="A0A6H5G6R9"/>
<evidence type="ECO:0000313" key="3">
    <source>
        <dbReference type="Proteomes" id="UP000479000"/>
    </source>
</evidence>
<evidence type="ECO:0000313" key="2">
    <source>
        <dbReference type="EMBL" id="CAA9998222.1"/>
    </source>
</evidence>
<name>A0A6H5G6R9_9HEMI</name>
<reference evidence="2 3" key="1">
    <citation type="submission" date="2020-02" db="EMBL/GenBank/DDBJ databases">
        <authorList>
            <person name="Ferguson B K."/>
        </authorList>
    </citation>
    <scope>NUCLEOTIDE SEQUENCE [LARGE SCALE GENOMIC DNA]</scope>
</reference>
<feature type="compositionally biased region" description="Acidic residues" evidence="1">
    <location>
        <begin position="13"/>
        <end position="32"/>
    </location>
</feature>
<sequence>MGRKWKMRRREEDGDEEEEGGEPEKEDDEGEEVGMGRKMRRREEEQDQEDGEEKGDREAEKENDEGEGVRMEEEEEEEEGRRRRRTTRGKGRYCGYWTILQVYCPGGPNKNSRNNLLESVSESNPNEIRPVRDNCLGILKRGGLTGARVIGFLPISGNGSFVFAGPSGETTATNQYRPKKVEIFFDPFSGNRSPAIGRSADRERFRPITEERTNSFVFARAKRAG</sequence>
<gene>
    <name evidence="2" type="ORF">NTEN_LOCUS4505</name>
</gene>